<dbReference type="PANTHER" id="PTHR16058">
    <property type="entry name" value="DOUBLE ZINC RIBBON AND ANKYRIN REPEAT-CONTAINING PROTEIN 1"/>
    <property type="match status" value="1"/>
</dbReference>
<evidence type="ECO:0000313" key="2">
    <source>
        <dbReference type="Proteomes" id="UP000078046"/>
    </source>
</evidence>
<accession>A0A177ASM4</accession>
<dbReference type="InterPro" id="IPR052481">
    <property type="entry name" value="DZAN1"/>
</dbReference>
<dbReference type="Pfam" id="PF13287">
    <property type="entry name" value="Fn3_assoc"/>
    <property type="match status" value="1"/>
</dbReference>
<dbReference type="OrthoDB" id="10033229at2759"/>
<dbReference type="AlphaFoldDB" id="A0A177ASM4"/>
<proteinExistence type="predicted"/>
<name>A0A177ASM4_9BILA</name>
<dbReference type="Proteomes" id="UP000078046">
    <property type="component" value="Unassembled WGS sequence"/>
</dbReference>
<organism evidence="1 2">
    <name type="scientific">Intoshia linei</name>
    <dbReference type="NCBI Taxonomy" id="1819745"/>
    <lineage>
        <taxon>Eukaryota</taxon>
        <taxon>Metazoa</taxon>
        <taxon>Spiralia</taxon>
        <taxon>Lophotrochozoa</taxon>
        <taxon>Mesozoa</taxon>
        <taxon>Orthonectida</taxon>
        <taxon>Rhopaluridae</taxon>
        <taxon>Intoshia</taxon>
    </lineage>
</organism>
<dbReference type="PANTHER" id="PTHR16058:SF4">
    <property type="entry name" value="DOUBLE ZINC RIBBON AND ANKYRIN REPEAT-CONTAINING PROTEIN 1"/>
    <property type="match status" value="1"/>
</dbReference>
<sequence length="310" mass="35608">MTAGSVHVPTILPLRNPNSLFPKFVIDTNTRIALKTDTPNTNIYYTVNGFNPQIFDIYSQEAKNTYLYVEPFTLQEGKILIKAVAIEKNDKVQSNTVTKKFHVIAAPSGEDMINITKTENKLIVNPSRKNLIKITRNMVSCVEAWRDLNQTMIDKEYINTDEKSTLDFNKTKDFVENSYSYYKTNDYDYNTNVDNRQMLADNDKNLQNITRCDECFAIVSTNTMKCLVCEKIIHDNYTKEQDNHICVNCGAVNPITVSSCLICEEKILKKRKELYPCKTVKPIDRINCVSCNRTLNISAKYCDWCGIEHI</sequence>
<gene>
    <name evidence="1" type="ORF">A3Q56_07470</name>
</gene>
<dbReference type="InterPro" id="IPR026876">
    <property type="entry name" value="Fn3_assoc_repeat"/>
</dbReference>
<evidence type="ECO:0000313" key="1">
    <source>
        <dbReference type="EMBL" id="OAF64820.1"/>
    </source>
</evidence>
<evidence type="ECO:0008006" key="3">
    <source>
        <dbReference type="Google" id="ProtNLM"/>
    </source>
</evidence>
<keyword evidence="2" id="KW-1185">Reference proteome</keyword>
<reference evidence="1 2" key="1">
    <citation type="submission" date="2016-04" db="EMBL/GenBank/DDBJ databases">
        <title>The genome of Intoshia linei affirms orthonectids as highly simplified spiralians.</title>
        <authorList>
            <person name="Mikhailov K.V."/>
            <person name="Slusarev G.S."/>
            <person name="Nikitin M.A."/>
            <person name="Logacheva M.D."/>
            <person name="Penin A."/>
            <person name="Aleoshin V."/>
            <person name="Panchin Y.V."/>
        </authorList>
    </citation>
    <scope>NUCLEOTIDE SEQUENCE [LARGE SCALE GENOMIC DNA]</scope>
    <source>
        <strain evidence="1">Intl2013</strain>
        <tissue evidence="1">Whole animal</tissue>
    </source>
</reference>
<protein>
    <recommendedName>
        <fullName evidence="3">DZANK-type domain-containing protein</fullName>
    </recommendedName>
</protein>
<comment type="caution">
    <text evidence="1">The sequence shown here is derived from an EMBL/GenBank/DDBJ whole genome shotgun (WGS) entry which is preliminary data.</text>
</comment>
<dbReference type="EMBL" id="LWCA01001595">
    <property type="protein sequence ID" value="OAF64820.1"/>
    <property type="molecule type" value="Genomic_DNA"/>
</dbReference>